<feature type="transmembrane region" description="Helical" evidence="1">
    <location>
        <begin position="96"/>
        <end position="115"/>
    </location>
</feature>
<proteinExistence type="predicted"/>
<keyword evidence="2" id="KW-0560">Oxidoreductase</keyword>
<dbReference type="GO" id="GO:0004497">
    <property type="term" value="F:monooxygenase activity"/>
    <property type="evidence" value="ECO:0007669"/>
    <property type="project" value="UniProtKB-KW"/>
</dbReference>
<reference evidence="2" key="1">
    <citation type="submission" date="2023-03" db="EMBL/GenBank/DDBJ databases">
        <authorList>
            <person name="Steffen K."/>
            <person name="Cardenas P."/>
        </authorList>
    </citation>
    <scope>NUCLEOTIDE SEQUENCE</scope>
</reference>
<comment type="caution">
    <text evidence="2">The sequence shown here is derived from an EMBL/GenBank/DDBJ whole genome shotgun (WGS) entry which is preliminary data.</text>
</comment>
<keyword evidence="1" id="KW-0812">Transmembrane</keyword>
<evidence type="ECO:0000313" key="3">
    <source>
        <dbReference type="Proteomes" id="UP001174909"/>
    </source>
</evidence>
<dbReference type="EMBL" id="CASHTH010002139">
    <property type="protein sequence ID" value="CAI8025336.1"/>
    <property type="molecule type" value="Genomic_DNA"/>
</dbReference>
<keyword evidence="3" id="KW-1185">Reference proteome</keyword>
<gene>
    <name evidence="2" type="ORF">GBAR_LOCUS14645</name>
</gene>
<dbReference type="AlphaFoldDB" id="A0AA35SAY0"/>
<protein>
    <submittedName>
        <fullName evidence="2">Methylsterol monooxygenase 1</fullName>
    </submittedName>
</protein>
<name>A0AA35SAY0_GEOBA</name>
<feature type="transmembrane region" description="Helical" evidence="1">
    <location>
        <begin position="44"/>
        <end position="67"/>
    </location>
</feature>
<dbReference type="Proteomes" id="UP001174909">
    <property type="component" value="Unassembled WGS sequence"/>
</dbReference>
<organism evidence="2 3">
    <name type="scientific">Geodia barretti</name>
    <name type="common">Barrett's horny sponge</name>
    <dbReference type="NCBI Taxonomy" id="519541"/>
    <lineage>
        <taxon>Eukaryota</taxon>
        <taxon>Metazoa</taxon>
        <taxon>Porifera</taxon>
        <taxon>Demospongiae</taxon>
        <taxon>Heteroscleromorpha</taxon>
        <taxon>Tetractinellida</taxon>
        <taxon>Astrophorina</taxon>
        <taxon>Geodiidae</taxon>
        <taxon>Geodia</taxon>
    </lineage>
</organism>
<accession>A0AA35SAY0</accession>
<keyword evidence="1" id="KW-0472">Membrane</keyword>
<evidence type="ECO:0000313" key="2">
    <source>
        <dbReference type="EMBL" id="CAI8025336.1"/>
    </source>
</evidence>
<sequence length="130" mass="15244">MASVATGLDALLQTVANSTLRNPVEPYLGSAWNYMTDNYPRFTIAVWFSVVLHELVYFGLCAPGFVAQFLPFMQKYKVQQDKPETFGQQWKCFKKLMFNHFCIQLPLMSMTYYYLEMMGIPYEYDKMPAW</sequence>
<keyword evidence="2" id="KW-0503">Monooxygenase</keyword>
<evidence type="ECO:0000256" key="1">
    <source>
        <dbReference type="SAM" id="Phobius"/>
    </source>
</evidence>
<keyword evidence="1" id="KW-1133">Transmembrane helix</keyword>